<dbReference type="OrthoDB" id="337615at2"/>
<sequence>MMKLQKIAIPLLGAALLISTTSVDAESVIKTIKAQINYGITLVLNGKQFALRDSKGNELKPIIYDGTAYVPLKALGEALDTAVTYDGVKKQIVIGEKSEYTDLIKAKAFNEYESPTEYQYRTFDPGVLTVNGTTYKSGYVLYFSSAYSDRSFQLNLLNSYTTLKFNIAVANETNEFKVSVVDKSNTVMRETTVTGGEASTMEVPVGGLDRVYVVVHPVSGKYDPKVKVVIGDIVAK</sequence>
<feature type="chain" id="PRO_5016123080" description="Copper amine oxidase-like N-terminal domain-containing protein" evidence="1">
    <location>
        <begin position="26"/>
        <end position="236"/>
    </location>
</feature>
<keyword evidence="1" id="KW-0732">Signal</keyword>
<reference evidence="3 4" key="1">
    <citation type="submission" date="2018-05" db="EMBL/GenBank/DDBJ databases">
        <title>Genomic Encyclopedia of Type Strains, Phase III (KMG-III): the genomes of soil and plant-associated and newly described type strains.</title>
        <authorList>
            <person name="Whitman W."/>
        </authorList>
    </citation>
    <scope>NUCLEOTIDE SEQUENCE [LARGE SCALE GENOMIC DNA]</scope>
    <source>
        <strain evidence="3 4">CECT 5696</strain>
    </source>
</reference>
<feature type="domain" description="Copper amine oxidase-like N-terminal" evidence="2">
    <location>
        <begin position="58"/>
        <end position="99"/>
    </location>
</feature>
<evidence type="ECO:0000259" key="2">
    <source>
        <dbReference type="Pfam" id="PF07833"/>
    </source>
</evidence>
<evidence type="ECO:0000256" key="1">
    <source>
        <dbReference type="SAM" id="SignalP"/>
    </source>
</evidence>
<evidence type="ECO:0000313" key="3">
    <source>
        <dbReference type="EMBL" id="PWW02504.1"/>
    </source>
</evidence>
<protein>
    <recommendedName>
        <fullName evidence="2">Copper amine oxidase-like N-terminal domain-containing protein</fullName>
    </recommendedName>
</protein>
<dbReference type="InterPro" id="IPR012854">
    <property type="entry name" value="Cu_amine_oxidase-like_N"/>
</dbReference>
<comment type="caution">
    <text evidence="3">The sequence shown here is derived from an EMBL/GenBank/DDBJ whole genome shotgun (WGS) entry which is preliminary data.</text>
</comment>
<dbReference type="AlphaFoldDB" id="A0A2V2YWV9"/>
<keyword evidence="4" id="KW-1185">Reference proteome</keyword>
<name>A0A2V2YWV9_9BACL</name>
<dbReference type="Pfam" id="PF07833">
    <property type="entry name" value="Cu_amine_oxidN1"/>
    <property type="match status" value="1"/>
</dbReference>
<organism evidence="3 4">
    <name type="scientific">Paenibacillus cellulosilyticus</name>
    <dbReference type="NCBI Taxonomy" id="375489"/>
    <lineage>
        <taxon>Bacteria</taxon>
        <taxon>Bacillati</taxon>
        <taxon>Bacillota</taxon>
        <taxon>Bacilli</taxon>
        <taxon>Bacillales</taxon>
        <taxon>Paenibacillaceae</taxon>
        <taxon>Paenibacillus</taxon>
    </lineage>
</organism>
<accession>A0A2V2YWV9</accession>
<proteinExistence type="predicted"/>
<evidence type="ECO:0000313" key="4">
    <source>
        <dbReference type="Proteomes" id="UP000246635"/>
    </source>
</evidence>
<feature type="signal peptide" evidence="1">
    <location>
        <begin position="1"/>
        <end position="25"/>
    </location>
</feature>
<dbReference type="Proteomes" id="UP000246635">
    <property type="component" value="Unassembled WGS sequence"/>
</dbReference>
<dbReference type="RefSeq" id="WP_110044537.1">
    <property type="nucleotide sequence ID" value="NZ_CP054613.1"/>
</dbReference>
<dbReference type="EMBL" id="QGTQ01000009">
    <property type="protein sequence ID" value="PWW02504.1"/>
    <property type="molecule type" value="Genomic_DNA"/>
</dbReference>
<gene>
    <name evidence="3" type="ORF">DFQ01_109129</name>
</gene>